<dbReference type="Proteomes" id="UP000270094">
    <property type="component" value="Unassembled WGS sequence"/>
</dbReference>
<keyword evidence="3" id="KW-1185">Reference proteome</keyword>
<dbReference type="OrthoDB" id="5799199at2759"/>
<evidence type="ECO:0000313" key="2">
    <source>
        <dbReference type="EMBL" id="VDM77103.1"/>
    </source>
</evidence>
<dbReference type="PANTHER" id="PTHR20905">
    <property type="entry name" value="N-ACETYLTRANSFERASE-RELATED"/>
    <property type="match status" value="1"/>
</dbReference>
<gene>
    <name evidence="2" type="ORF">SVUK_LOCUS12101</name>
</gene>
<dbReference type="InterPro" id="IPR016181">
    <property type="entry name" value="Acyl_CoA_acyltransferase"/>
</dbReference>
<dbReference type="PROSITE" id="PS51186">
    <property type="entry name" value="GNAT"/>
    <property type="match status" value="1"/>
</dbReference>
<accession>A0A3P7J8X7</accession>
<dbReference type="PANTHER" id="PTHR20905:SF1">
    <property type="entry name" value="AT07410P-RELATED"/>
    <property type="match status" value="1"/>
</dbReference>
<proteinExistence type="predicted"/>
<evidence type="ECO:0000259" key="1">
    <source>
        <dbReference type="PROSITE" id="PS51186"/>
    </source>
</evidence>
<dbReference type="AlphaFoldDB" id="A0A3P7J8X7"/>
<dbReference type="SUPFAM" id="SSF55729">
    <property type="entry name" value="Acyl-CoA N-acyltransferases (Nat)"/>
    <property type="match status" value="1"/>
</dbReference>
<dbReference type="GO" id="GO:0008080">
    <property type="term" value="F:N-acetyltransferase activity"/>
    <property type="evidence" value="ECO:0007669"/>
    <property type="project" value="TreeGrafter"/>
</dbReference>
<dbReference type="CDD" id="cd04301">
    <property type="entry name" value="NAT_SF"/>
    <property type="match status" value="1"/>
</dbReference>
<evidence type="ECO:0000313" key="3">
    <source>
        <dbReference type="Proteomes" id="UP000270094"/>
    </source>
</evidence>
<dbReference type="InterPro" id="IPR000182">
    <property type="entry name" value="GNAT_dom"/>
</dbReference>
<dbReference type="Gene3D" id="3.40.630.30">
    <property type="match status" value="1"/>
</dbReference>
<feature type="domain" description="N-acetyltransferase" evidence="1">
    <location>
        <begin position="78"/>
        <end position="215"/>
    </location>
</feature>
<organism evidence="2 3">
    <name type="scientific">Strongylus vulgaris</name>
    <name type="common">Blood worm</name>
    <dbReference type="NCBI Taxonomy" id="40348"/>
    <lineage>
        <taxon>Eukaryota</taxon>
        <taxon>Metazoa</taxon>
        <taxon>Ecdysozoa</taxon>
        <taxon>Nematoda</taxon>
        <taxon>Chromadorea</taxon>
        <taxon>Rhabditida</taxon>
        <taxon>Rhabditina</taxon>
        <taxon>Rhabditomorpha</taxon>
        <taxon>Strongyloidea</taxon>
        <taxon>Strongylidae</taxon>
        <taxon>Strongylus</taxon>
    </lineage>
</organism>
<reference evidence="2 3" key="1">
    <citation type="submission" date="2018-11" db="EMBL/GenBank/DDBJ databases">
        <authorList>
            <consortium name="Pathogen Informatics"/>
        </authorList>
    </citation>
    <scope>NUCLEOTIDE SEQUENCE [LARGE SCALE GENOMIC DNA]</scope>
</reference>
<protein>
    <recommendedName>
        <fullName evidence="1">N-acetyltransferase domain-containing protein</fullName>
    </recommendedName>
</protein>
<dbReference type="Pfam" id="PF00583">
    <property type="entry name" value="Acetyltransf_1"/>
    <property type="match status" value="1"/>
</dbReference>
<dbReference type="EMBL" id="UYYB01098438">
    <property type="protein sequence ID" value="VDM77103.1"/>
    <property type="molecule type" value="Genomic_DNA"/>
</dbReference>
<name>A0A3P7J8X7_STRVU</name>
<sequence length="229" mass="26299">MSETLRFDVASRKHAKDILQYLIEEFRKDEPISKSLGVTRNDIYDFFYDLARNGTHGKYSTVVYDESKLIGLSLCSLRMQNEGDPGDLPDVDTEHHDYAEKIRKGPYKQHKSNQLFTYVTTLELHQKRLLGIESKVFNVDVLGVHKDYRRQGLGKKLLRISIDKARSEGCQWIASCATACASANILASMGFEVLYEIPYSHFRENGEVVFRNLHDRCLAGKFMALRLRS</sequence>